<dbReference type="InterPro" id="IPR003439">
    <property type="entry name" value="ABC_transporter-like_ATP-bd"/>
</dbReference>
<dbReference type="Gene3D" id="3.40.50.300">
    <property type="entry name" value="P-loop containing nucleotide triphosphate hydrolases"/>
    <property type="match status" value="1"/>
</dbReference>
<proteinExistence type="inferred from homology"/>
<name>K0URK1_MYCVA</name>
<dbReference type="eggNOG" id="COG0410">
    <property type="taxonomic scope" value="Bacteria"/>
</dbReference>
<organism evidence="7 8">
    <name type="scientific">Mycolicibacterium vaccae ATCC 25954</name>
    <dbReference type="NCBI Taxonomy" id="1194972"/>
    <lineage>
        <taxon>Bacteria</taxon>
        <taxon>Bacillati</taxon>
        <taxon>Actinomycetota</taxon>
        <taxon>Actinomycetes</taxon>
        <taxon>Mycobacteriales</taxon>
        <taxon>Mycobacteriaceae</taxon>
        <taxon>Mycolicibacterium</taxon>
    </lineage>
</organism>
<dbReference type="CDD" id="cd03224">
    <property type="entry name" value="ABC_TM1139_LivF_branched"/>
    <property type="match status" value="1"/>
</dbReference>
<evidence type="ECO:0000313" key="7">
    <source>
        <dbReference type="EMBL" id="EJZ05248.1"/>
    </source>
</evidence>
<dbReference type="InterPro" id="IPR003593">
    <property type="entry name" value="AAA+_ATPase"/>
</dbReference>
<dbReference type="SUPFAM" id="SSF52540">
    <property type="entry name" value="P-loop containing nucleoside triphosphate hydrolases"/>
    <property type="match status" value="1"/>
</dbReference>
<comment type="similarity">
    <text evidence="1">Belongs to the ABC transporter superfamily.</text>
</comment>
<evidence type="ECO:0000256" key="2">
    <source>
        <dbReference type="ARBA" id="ARBA00022448"/>
    </source>
</evidence>
<feature type="domain" description="ABC transporter" evidence="6">
    <location>
        <begin position="15"/>
        <end position="248"/>
    </location>
</feature>
<dbReference type="PANTHER" id="PTHR43820">
    <property type="entry name" value="HIGH-AFFINITY BRANCHED-CHAIN AMINO ACID TRANSPORT ATP-BINDING PROTEIN LIVF"/>
    <property type="match status" value="1"/>
</dbReference>
<dbReference type="PROSITE" id="PS50893">
    <property type="entry name" value="ABC_TRANSPORTER_2"/>
    <property type="match status" value="1"/>
</dbReference>
<dbReference type="EMBL" id="ALQA01000085">
    <property type="protein sequence ID" value="EJZ05248.1"/>
    <property type="molecule type" value="Genomic_DNA"/>
</dbReference>
<dbReference type="PATRIC" id="fig|1194972.3.peg.5157"/>
<dbReference type="GO" id="GO:0015807">
    <property type="term" value="P:L-amino acid transport"/>
    <property type="evidence" value="ECO:0007669"/>
    <property type="project" value="TreeGrafter"/>
</dbReference>
<evidence type="ECO:0000256" key="1">
    <source>
        <dbReference type="ARBA" id="ARBA00005417"/>
    </source>
</evidence>
<evidence type="ECO:0000259" key="6">
    <source>
        <dbReference type="PROSITE" id="PS50893"/>
    </source>
</evidence>
<gene>
    <name evidence="7" type="ORF">MVAC_25905</name>
</gene>
<evidence type="ECO:0000256" key="5">
    <source>
        <dbReference type="ARBA" id="ARBA00022970"/>
    </source>
</evidence>
<dbReference type="GO" id="GO:0005524">
    <property type="term" value="F:ATP binding"/>
    <property type="evidence" value="ECO:0007669"/>
    <property type="project" value="UniProtKB-KW"/>
</dbReference>
<dbReference type="InterPro" id="IPR052156">
    <property type="entry name" value="BCAA_Transport_ATP-bd_LivF"/>
</dbReference>
<dbReference type="Pfam" id="PF00005">
    <property type="entry name" value="ABC_tran"/>
    <property type="match status" value="1"/>
</dbReference>
<dbReference type="GO" id="GO:0016887">
    <property type="term" value="F:ATP hydrolysis activity"/>
    <property type="evidence" value="ECO:0007669"/>
    <property type="project" value="InterPro"/>
</dbReference>
<dbReference type="GO" id="GO:0015658">
    <property type="term" value="F:branched-chain amino acid transmembrane transporter activity"/>
    <property type="evidence" value="ECO:0007669"/>
    <property type="project" value="TreeGrafter"/>
</dbReference>
<keyword evidence="8" id="KW-1185">Reference proteome</keyword>
<evidence type="ECO:0000256" key="3">
    <source>
        <dbReference type="ARBA" id="ARBA00022741"/>
    </source>
</evidence>
<evidence type="ECO:0000313" key="8">
    <source>
        <dbReference type="Proteomes" id="UP000006072"/>
    </source>
</evidence>
<accession>K0URK1</accession>
<sequence length="270" mass="28367">MSPDSTRMSPGAAVLGVHELTVGYNGVPIVHNVSLELTAGKTACVVGPNGCGKSTLLKGLAGLVKPMGGTVDLAGRGDITALSTAERAAAGMGYVPQIDDVFKPLTVEENIVIGGYRLSRDKVAANKERVLELFPRLKTMLKRHAGVLSGGERKMLAMARVLMLEPKVLLLDEPTAGLTEEMASRLLDEQLAELKASGIAVLLVEQRANLAMASADWAYVLATGRVRRSGSAAELRADPSFSHIFLGGTEEAILSGAADTTKTEGEVRCS</sequence>
<comment type="caution">
    <text evidence="7">The sequence shown here is derived from an EMBL/GenBank/DDBJ whole genome shotgun (WGS) entry which is preliminary data.</text>
</comment>
<keyword evidence="3" id="KW-0547">Nucleotide-binding</keyword>
<dbReference type="SMART" id="SM00382">
    <property type="entry name" value="AAA"/>
    <property type="match status" value="1"/>
</dbReference>
<keyword evidence="4" id="KW-0067">ATP-binding</keyword>
<reference evidence="7 8" key="1">
    <citation type="journal article" date="2012" name="J. Bacteriol.">
        <title>Complete Genome Sequence of Mycobacterium vaccae Type Strain ATCC 25954.</title>
        <authorList>
            <person name="Ho Y.S."/>
            <person name="Adroub S.A."/>
            <person name="Abadi M."/>
            <person name="Al Alwan B."/>
            <person name="Alkhateeb R."/>
            <person name="Gao G."/>
            <person name="Ragab A."/>
            <person name="Ali S."/>
            <person name="van Soolingen D."/>
            <person name="Bitter W."/>
            <person name="Pain A."/>
            <person name="Abdallah A.M."/>
        </authorList>
    </citation>
    <scope>NUCLEOTIDE SEQUENCE [LARGE SCALE GENOMIC DNA]</scope>
    <source>
        <strain evidence="7 8">ATCC 25954</strain>
    </source>
</reference>
<evidence type="ECO:0000256" key="4">
    <source>
        <dbReference type="ARBA" id="ARBA00022840"/>
    </source>
</evidence>
<dbReference type="Proteomes" id="UP000006072">
    <property type="component" value="Unassembled WGS sequence"/>
</dbReference>
<dbReference type="HOGENOM" id="CLU_000604_1_2_11"/>
<protein>
    <submittedName>
        <fullName evidence="7">ABC transporter-like protein</fullName>
    </submittedName>
</protein>
<dbReference type="AlphaFoldDB" id="K0URK1"/>
<dbReference type="PANTHER" id="PTHR43820:SF4">
    <property type="entry name" value="HIGH-AFFINITY BRANCHED-CHAIN AMINO ACID TRANSPORT ATP-BINDING PROTEIN LIVF"/>
    <property type="match status" value="1"/>
</dbReference>
<dbReference type="InterPro" id="IPR027417">
    <property type="entry name" value="P-loop_NTPase"/>
</dbReference>
<dbReference type="InterPro" id="IPR017871">
    <property type="entry name" value="ABC_transporter-like_CS"/>
</dbReference>
<keyword evidence="5" id="KW-0029">Amino-acid transport</keyword>
<dbReference type="PROSITE" id="PS00211">
    <property type="entry name" value="ABC_TRANSPORTER_1"/>
    <property type="match status" value="1"/>
</dbReference>
<keyword evidence="2" id="KW-0813">Transport</keyword>